<dbReference type="PANTHER" id="PTHR20959:SF1">
    <property type="entry name" value="TRANSPORT AND GOLGI ORGANIZATION PROTEIN 6 HOMOLOG"/>
    <property type="match status" value="1"/>
</dbReference>
<keyword evidence="5" id="KW-1185">Reference proteome</keyword>
<dbReference type="InterPro" id="IPR016024">
    <property type="entry name" value="ARM-type_fold"/>
</dbReference>
<accession>A0A3G2SBA5</accession>
<comment type="similarity">
    <text evidence="1">Belongs to the Tango6 family.</text>
</comment>
<dbReference type="Proteomes" id="UP000269793">
    <property type="component" value="Chromosome VII"/>
</dbReference>
<name>A0A3G2SBA5_MALR7</name>
<dbReference type="InterPro" id="IPR019451">
    <property type="entry name" value="Rtp1_C1"/>
</dbReference>
<feature type="compositionally biased region" description="Basic and acidic residues" evidence="2">
    <location>
        <begin position="946"/>
        <end position="957"/>
    </location>
</feature>
<dbReference type="VEuPathDB" id="FungiDB:DNF11_3659"/>
<dbReference type="GO" id="GO:0009306">
    <property type="term" value="P:protein secretion"/>
    <property type="evidence" value="ECO:0007669"/>
    <property type="project" value="TreeGrafter"/>
</dbReference>
<evidence type="ECO:0000259" key="3">
    <source>
        <dbReference type="Pfam" id="PF10363"/>
    </source>
</evidence>
<evidence type="ECO:0000313" key="4">
    <source>
        <dbReference type="EMBL" id="AYO44609.1"/>
    </source>
</evidence>
<sequence length="1073" mass="118790">MPTDARDVLRAAAILTGDRDYELLIEKPLRGPENVDAVIQRRLAVFLELTIPLQPSETLRSMNDSVRWQTGVWGLACLVHIHQVAMSYSEPSDGAPLLGARDLSMLKKLVAVTFAWLVVPATSAFDRTYPSNVDLSDLVTAFHVLLHKSDAAPAADTALPVSPLAHTDVAVLVMRVYLVDVLRILIRMAYGSASALALSMVQDMLDTLPTTTMLSALRSVPTRSVFAASPSSDDTSASITPSVPAFVGETCARLLSQQLLRPAGVRSLMIGMLGANEDDLLECEVDFDSNAISQRLDGLARLLSTPPKDMDRPTYYMKITPHILDVLDPVTPPGTTPVHGTHRRAAAFTCVRMYEADAKSMQAALDTNLWRVLEPASDPPSPAQIDMVLRRMFAAVTLAPPSPPWIHAACARMMHRFLALDTHLHMPTLTPRSVDALRDTQAANLQETLLTWFRVCSEDEIVSTLHSALRRSLDDTWHWYDVPEGGVGLVERPIFLPDVTTLLDAVDISTHEGDVPPPPKGLTRSFGWAIDPARMCVLIKQAERPPLASALLLNAMDEHRRTRSRMSSGLMHDETVSLDRRAIYYLQLVFQLFDAFGDVMMEEGDIDRVLHFIDFACHDDESVLDADLCNTALELLLSLLERHATLTPVSTPMLRVMADRLERFRDMPNPTTQALSQELLMTLSARSKFEGLPPSATAKPEYLQVYHEALQYLQDPILPVRAHGLHLLTRLVSRVARNHSAKCYGDELDHALIPEIFDLFLHAIQDDESFLYLNAVQGLAQMAMSWRDAVLRPLMAMYVGGDKTQDGMSHALSYGQELTQRETDQRLRIGEAILQVLQHLGEAVVSELDRIVPPLLTAVRNPLFSATLRSSFISILGTCVEIAPTALAADRSSVHMVHMCTELIQATTERRAIRQRSRVRASVQGVGAGGEVTERSLDDEDEEEAMWEREATSGTDRDVHRPQLRRAALLLLLMLLRATQEQLDDYRESCERDLDDIDAPLSALRLPGGGVLPDVHGRAKPTLPPLLVPVDVLGSVMPVVTYMAQEEADNVVRVQAQDCIDHIRLVELAYIGL</sequence>
<dbReference type="Pfam" id="PF10363">
    <property type="entry name" value="RTP1_C1"/>
    <property type="match status" value="1"/>
</dbReference>
<feature type="domain" description="RNA polymerase II assembly factor Rtp1 C-terminal" evidence="3">
    <location>
        <begin position="706"/>
        <end position="843"/>
    </location>
</feature>
<evidence type="ECO:0000256" key="2">
    <source>
        <dbReference type="SAM" id="MobiDB-lite"/>
    </source>
</evidence>
<dbReference type="InterPro" id="IPR011989">
    <property type="entry name" value="ARM-like"/>
</dbReference>
<dbReference type="AlphaFoldDB" id="A0A3G2SBA5"/>
<proteinExistence type="inferred from homology"/>
<dbReference type="OrthoDB" id="39591at2759"/>
<dbReference type="PANTHER" id="PTHR20959">
    <property type="entry name" value="TRANSPORT AND GOLGI ORGANIZATION PROTEIN 6 FAMILY MEMBER"/>
    <property type="match status" value="1"/>
</dbReference>
<reference evidence="4 5" key="1">
    <citation type="submission" date="2018-10" db="EMBL/GenBank/DDBJ databases">
        <title>Complete genome sequence of Malassezia restricta CBS 7877.</title>
        <authorList>
            <person name="Morand S.C."/>
            <person name="Bertignac M."/>
            <person name="Iltis A."/>
            <person name="Kolder I."/>
            <person name="Pirovano W."/>
            <person name="Jourdain R."/>
            <person name="Clavaud C."/>
        </authorList>
    </citation>
    <scope>NUCLEOTIDE SEQUENCE [LARGE SCALE GENOMIC DNA]</scope>
    <source>
        <strain evidence="4 5">CBS 7877</strain>
    </source>
</reference>
<protein>
    <recommendedName>
        <fullName evidence="3">RNA polymerase II assembly factor Rtp1 C-terminal domain-containing protein</fullName>
    </recommendedName>
</protein>
<dbReference type="EMBL" id="CP033154">
    <property type="protein sequence ID" value="AYO44609.1"/>
    <property type="molecule type" value="Genomic_DNA"/>
</dbReference>
<feature type="region of interest" description="Disordered" evidence="2">
    <location>
        <begin position="929"/>
        <end position="957"/>
    </location>
</feature>
<evidence type="ECO:0000256" key="1">
    <source>
        <dbReference type="ARBA" id="ARBA00005724"/>
    </source>
</evidence>
<gene>
    <name evidence="4" type="ORF">DNF11_3659</name>
</gene>
<organism evidence="4 5">
    <name type="scientific">Malassezia restricta (strain ATCC 96810 / NBRC 103918 / CBS 7877)</name>
    <name type="common">Seborrheic dermatitis infection agent</name>
    <dbReference type="NCBI Taxonomy" id="425264"/>
    <lineage>
        <taxon>Eukaryota</taxon>
        <taxon>Fungi</taxon>
        <taxon>Dikarya</taxon>
        <taxon>Basidiomycota</taxon>
        <taxon>Ustilaginomycotina</taxon>
        <taxon>Malasseziomycetes</taxon>
        <taxon>Malasseziales</taxon>
        <taxon>Malasseziaceae</taxon>
        <taxon>Malassezia</taxon>
    </lineage>
</organism>
<evidence type="ECO:0000313" key="5">
    <source>
        <dbReference type="Proteomes" id="UP000269793"/>
    </source>
</evidence>
<dbReference type="InterPro" id="IPR039600">
    <property type="entry name" value="TANGO6/Rtp1"/>
</dbReference>
<dbReference type="SUPFAM" id="SSF48371">
    <property type="entry name" value="ARM repeat"/>
    <property type="match status" value="1"/>
</dbReference>
<dbReference type="Gene3D" id="1.25.10.10">
    <property type="entry name" value="Leucine-rich Repeat Variant"/>
    <property type="match status" value="1"/>
</dbReference>